<feature type="transmembrane region" description="Helical" evidence="1">
    <location>
        <begin position="86"/>
        <end position="104"/>
    </location>
</feature>
<evidence type="ECO:0000313" key="2">
    <source>
        <dbReference type="EMBL" id="AFY92211.1"/>
    </source>
</evidence>
<feature type="transmembrane region" description="Helical" evidence="1">
    <location>
        <begin position="6"/>
        <end position="22"/>
    </location>
</feature>
<organism evidence="2 3">
    <name type="scientific">Chamaesiphon minutus (strain ATCC 27169 / PCC 6605)</name>
    <dbReference type="NCBI Taxonomy" id="1173020"/>
    <lineage>
        <taxon>Bacteria</taxon>
        <taxon>Bacillati</taxon>
        <taxon>Cyanobacteriota</taxon>
        <taxon>Cyanophyceae</taxon>
        <taxon>Gomontiellales</taxon>
        <taxon>Chamaesiphonaceae</taxon>
        <taxon>Chamaesiphon</taxon>
    </lineage>
</organism>
<keyword evidence="1" id="KW-1133">Transmembrane helix</keyword>
<feature type="transmembrane region" description="Helical" evidence="1">
    <location>
        <begin position="56"/>
        <end position="74"/>
    </location>
</feature>
<keyword evidence="1" id="KW-0812">Transmembrane</keyword>
<keyword evidence="1" id="KW-0472">Membrane</keyword>
<evidence type="ECO:0000313" key="3">
    <source>
        <dbReference type="Proteomes" id="UP000010366"/>
    </source>
</evidence>
<dbReference type="OrthoDB" id="9809488at2"/>
<dbReference type="KEGG" id="cmp:Cha6605_0960"/>
<dbReference type="Proteomes" id="UP000010366">
    <property type="component" value="Chromosome"/>
</dbReference>
<dbReference type="eggNOG" id="COG0739">
    <property type="taxonomic scope" value="Bacteria"/>
</dbReference>
<evidence type="ECO:0000256" key="1">
    <source>
        <dbReference type="SAM" id="Phobius"/>
    </source>
</evidence>
<name>K9UCP9_CHAP6</name>
<dbReference type="HOGENOM" id="CLU_074787_0_0_3"/>
<sequence>MISSLIVAQVLVPIALIVWLAIAPPRSLLGVLLQALVTIVALLAIARMGIWIFPPWWMPYCYGLLFLMALVMVWQRPKPLRRMPSSWLGWITIIGFVAVGVFVGNEAIGSWIGQFPPAIPAVDLAFPLRDGDYLLVNGGNDIRINAHLKLLDESVPRFRAYRGSSYGVDIVKIDPFGLRANGIVPSDLAAYQIYGQPVLAPCAGKILQAIDGLPDMQIPQIDSVNRSGNHVILRCLEVSFRR</sequence>
<dbReference type="STRING" id="1173020.Cha6605_0960"/>
<gene>
    <name evidence="2" type="ORF">Cha6605_0960</name>
</gene>
<reference evidence="2 3" key="1">
    <citation type="submission" date="2012-05" db="EMBL/GenBank/DDBJ databases">
        <title>Finished chromosome of genome of Chamaesiphon sp. PCC 6605.</title>
        <authorList>
            <consortium name="US DOE Joint Genome Institute"/>
            <person name="Gugger M."/>
            <person name="Coursin T."/>
            <person name="Rippka R."/>
            <person name="Tandeau De Marsac N."/>
            <person name="Huntemann M."/>
            <person name="Wei C.-L."/>
            <person name="Han J."/>
            <person name="Detter J.C."/>
            <person name="Han C."/>
            <person name="Tapia R."/>
            <person name="Chen A."/>
            <person name="Kyrpides N."/>
            <person name="Mavromatis K."/>
            <person name="Markowitz V."/>
            <person name="Szeto E."/>
            <person name="Ivanova N."/>
            <person name="Pagani I."/>
            <person name="Pati A."/>
            <person name="Goodwin L."/>
            <person name="Nordberg H.P."/>
            <person name="Cantor M.N."/>
            <person name="Hua S.X."/>
            <person name="Woyke T."/>
            <person name="Kerfeld C.A."/>
        </authorList>
    </citation>
    <scope>NUCLEOTIDE SEQUENCE [LARGE SCALE GENOMIC DNA]</scope>
    <source>
        <strain evidence="3">ATCC 27169 / PCC 6605</strain>
    </source>
</reference>
<proteinExistence type="predicted"/>
<dbReference type="AlphaFoldDB" id="K9UCP9"/>
<dbReference type="RefSeq" id="WP_015158403.1">
    <property type="nucleotide sequence ID" value="NC_019697.1"/>
</dbReference>
<accession>K9UCP9</accession>
<feature type="transmembrane region" description="Helical" evidence="1">
    <location>
        <begin position="29"/>
        <end position="50"/>
    </location>
</feature>
<keyword evidence="3" id="KW-1185">Reference proteome</keyword>
<dbReference type="EMBL" id="CP003600">
    <property type="protein sequence ID" value="AFY92211.1"/>
    <property type="molecule type" value="Genomic_DNA"/>
</dbReference>
<protein>
    <submittedName>
        <fullName evidence="2">Uncharacterized protein</fullName>
    </submittedName>
</protein>